<reference evidence="2" key="1">
    <citation type="submission" date="2023-03" db="EMBL/GenBank/DDBJ databases">
        <title>Lomoglobus Profundus gen. nov., sp. nov., a novel member of the phylum Verrucomicrobia, isolated from deep-marine sediment of South China Sea.</title>
        <authorList>
            <person name="Ahmad T."/>
            <person name="Ishaq S.E."/>
            <person name="Wang F."/>
        </authorList>
    </citation>
    <scope>NUCLEOTIDE SEQUENCE</scope>
    <source>
        <strain evidence="2">LMO-M01</strain>
    </source>
</reference>
<dbReference type="RefSeq" id="WP_330929484.1">
    <property type="nucleotide sequence ID" value="NZ_CP119075.1"/>
</dbReference>
<name>A0AAF0A0L9_9BACT</name>
<proteinExistence type="predicted"/>
<gene>
    <name evidence="2" type="ORF">PXH66_22395</name>
</gene>
<keyword evidence="3" id="KW-1185">Reference proteome</keyword>
<feature type="region of interest" description="Disordered" evidence="1">
    <location>
        <begin position="77"/>
        <end position="110"/>
    </location>
</feature>
<dbReference type="KEGG" id="slom:PXH66_22395"/>
<evidence type="ECO:0000256" key="1">
    <source>
        <dbReference type="SAM" id="MobiDB-lite"/>
    </source>
</evidence>
<accession>A0AAF0A0L9</accession>
<dbReference type="EMBL" id="CP119075">
    <property type="protein sequence ID" value="WED65098.1"/>
    <property type="molecule type" value="Genomic_DNA"/>
</dbReference>
<organism evidence="2 3">
    <name type="scientific">Synoicihabitans lomoniglobus</name>
    <dbReference type="NCBI Taxonomy" id="2909285"/>
    <lineage>
        <taxon>Bacteria</taxon>
        <taxon>Pseudomonadati</taxon>
        <taxon>Verrucomicrobiota</taxon>
        <taxon>Opitutia</taxon>
        <taxon>Opitutales</taxon>
        <taxon>Opitutaceae</taxon>
        <taxon>Synoicihabitans</taxon>
    </lineage>
</organism>
<evidence type="ECO:0000313" key="3">
    <source>
        <dbReference type="Proteomes" id="UP001218638"/>
    </source>
</evidence>
<protein>
    <submittedName>
        <fullName evidence="2">Uncharacterized protein</fullName>
    </submittedName>
</protein>
<dbReference type="AlphaFoldDB" id="A0AAF0A0L9"/>
<evidence type="ECO:0000313" key="2">
    <source>
        <dbReference type="EMBL" id="WED65098.1"/>
    </source>
</evidence>
<dbReference type="Proteomes" id="UP001218638">
    <property type="component" value="Chromosome"/>
</dbReference>
<sequence length="110" mass="12083">MKRATTFRLKPDVQAGLDLVSQLQHRPKNKLVNEAVAEYVTRHALQTDEALQDILRSLGAYRQSDPDFEHAIDAAVAAEASRRSHEDPAEGQPTPSLSPVTAGLRQLIDA</sequence>